<dbReference type="EMBL" id="CYZI01000006">
    <property type="protein sequence ID" value="CUO17963.1"/>
    <property type="molecule type" value="Genomic_DNA"/>
</dbReference>
<name>A0A174CXT2_PHOVU</name>
<organism evidence="1 2">
    <name type="scientific">Phocaeicola vulgatus</name>
    <name type="common">Bacteroides vulgatus</name>
    <dbReference type="NCBI Taxonomy" id="821"/>
    <lineage>
        <taxon>Bacteria</taxon>
        <taxon>Pseudomonadati</taxon>
        <taxon>Bacteroidota</taxon>
        <taxon>Bacteroidia</taxon>
        <taxon>Bacteroidales</taxon>
        <taxon>Bacteroidaceae</taxon>
        <taxon>Phocaeicola</taxon>
    </lineage>
</organism>
<accession>A0A174CXT2</accession>
<evidence type="ECO:0000313" key="2">
    <source>
        <dbReference type="Proteomes" id="UP000095333"/>
    </source>
</evidence>
<sequence>MESVKMKKATKTVAFRQLAIYCNIVDNQLLTDAAYYAN</sequence>
<dbReference type="AlphaFoldDB" id="A0A174CXT2"/>
<proteinExistence type="predicted"/>
<gene>
    <name evidence="1" type="ORF">ERS852457_01481</name>
</gene>
<evidence type="ECO:0000313" key="1">
    <source>
        <dbReference type="EMBL" id="CUO17963.1"/>
    </source>
</evidence>
<protein>
    <submittedName>
        <fullName evidence="1">Uncharacterized protein</fullName>
    </submittedName>
</protein>
<reference evidence="1 2" key="1">
    <citation type="submission" date="2015-09" db="EMBL/GenBank/DDBJ databases">
        <authorList>
            <consortium name="Pathogen Informatics"/>
        </authorList>
    </citation>
    <scope>NUCLEOTIDE SEQUENCE [LARGE SCALE GENOMIC DNA]</scope>
    <source>
        <strain evidence="1 2">2789STDY5834842</strain>
    </source>
</reference>
<dbReference type="Proteomes" id="UP000095333">
    <property type="component" value="Unassembled WGS sequence"/>
</dbReference>